<keyword evidence="2" id="KW-1133">Transmembrane helix</keyword>
<feature type="transmembrane region" description="Helical" evidence="2">
    <location>
        <begin position="436"/>
        <end position="455"/>
    </location>
</feature>
<sequence>MHIRQRRFLTATTAVTLASGLAAVGVAAVFAAPEAVALSPGARTRPSPVTIAFGGLPGTVTAGGAPVEFTATLRNTADHRLDVPSSAFVVADAGAGAGQGHFRLEYRAPGGTRWQDARANPAGTGAVWALDQPAVLSLPAGAEAVYRLRLTVTADAPAGRVAPGFDSVVSDPALPPEQRTTDASSGRPELVIVPAGAPTTAPATAPATAPPAPAATAEVGLHGVPAVFTVGGEAKPFTLVLTNRSGRELRVVPAVVFQGAAELPPDTVELEFRGADGQWRGATPGRGPGHPNRLDFALRTGDGDADVITLAKGESRTVDLRLAFTKDAPILFESLTAVSRTLPERGESAAEAAGPAADFITVATTGATAAPAPTFVDPAPDPDVPERAAAPVLPVVRATGTSPSPAGAGSPVVTAAAPAGDGGLASTGGGRATEPMAITGATAIALGLGTLVVAWRRNRVRGGTGN</sequence>
<evidence type="ECO:0000256" key="2">
    <source>
        <dbReference type="SAM" id="Phobius"/>
    </source>
</evidence>
<organism evidence="3 4">
    <name type="scientific">Kitasatospora xanthocidica</name>
    <dbReference type="NCBI Taxonomy" id="83382"/>
    <lineage>
        <taxon>Bacteria</taxon>
        <taxon>Bacillati</taxon>
        <taxon>Actinomycetota</taxon>
        <taxon>Actinomycetes</taxon>
        <taxon>Kitasatosporales</taxon>
        <taxon>Streptomycetaceae</taxon>
        <taxon>Kitasatospora</taxon>
    </lineage>
</organism>
<dbReference type="InterPro" id="IPR006311">
    <property type="entry name" value="TAT_signal"/>
</dbReference>
<reference evidence="3 4" key="1">
    <citation type="submission" date="2018-08" db="EMBL/GenBank/DDBJ databases">
        <title>Diversity &amp; Physiological Properties of Lignin-Decomposing Actinobacteria from Soil.</title>
        <authorList>
            <person name="Roh S.G."/>
            <person name="Kim S.B."/>
        </authorList>
    </citation>
    <scope>NUCLEOTIDE SEQUENCE [LARGE SCALE GENOMIC DNA]</scope>
    <source>
        <strain evidence="3 4">MMS17-GH009</strain>
    </source>
</reference>
<gene>
    <name evidence="3" type="ORF">DR950_21465</name>
</gene>
<protein>
    <recommendedName>
        <fullName evidence="5">LPXTG cell wall anchor domain-containing protein</fullName>
    </recommendedName>
</protein>
<keyword evidence="4" id="KW-1185">Reference proteome</keyword>
<keyword evidence="2" id="KW-0812">Transmembrane</keyword>
<evidence type="ECO:0000313" key="3">
    <source>
        <dbReference type="EMBL" id="RGD60012.1"/>
    </source>
</evidence>
<proteinExistence type="predicted"/>
<feature type="region of interest" description="Disordered" evidence="1">
    <location>
        <begin position="161"/>
        <end position="185"/>
    </location>
</feature>
<dbReference type="Proteomes" id="UP000263377">
    <property type="component" value="Unassembled WGS sequence"/>
</dbReference>
<dbReference type="EMBL" id="QVIG01000001">
    <property type="protein sequence ID" value="RGD60012.1"/>
    <property type="molecule type" value="Genomic_DNA"/>
</dbReference>
<comment type="caution">
    <text evidence="3">The sequence shown here is derived from an EMBL/GenBank/DDBJ whole genome shotgun (WGS) entry which is preliminary data.</text>
</comment>
<evidence type="ECO:0000256" key="1">
    <source>
        <dbReference type="SAM" id="MobiDB-lite"/>
    </source>
</evidence>
<dbReference type="RefSeq" id="WP_117488167.1">
    <property type="nucleotide sequence ID" value="NZ_QVIG01000001.1"/>
</dbReference>
<name>A0A372ZX46_9ACTN</name>
<dbReference type="PROSITE" id="PS51318">
    <property type="entry name" value="TAT"/>
    <property type="match status" value="1"/>
</dbReference>
<dbReference type="AlphaFoldDB" id="A0A372ZX46"/>
<evidence type="ECO:0000313" key="4">
    <source>
        <dbReference type="Proteomes" id="UP000263377"/>
    </source>
</evidence>
<accession>A0A372ZX46</accession>
<keyword evidence="2" id="KW-0472">Membrane</keyword>
<evidence type="ECO:0008006" key="5">
    <source>
        <dbReference type="Google" id="ProtNLM"/>
    </source>
</evidence>